<dbReference type="HOGENOM" id="CLU_3186722_0_0_9"/>
<dbReference type="EMBL" id="CP003107">
    <property type="protein sequence ID" value="AET57331.1"/>
    <property type="molecule type" value="Genomic_DNA"/>
</dbReference>
<evidence type="ECO:0000313" key="1">
    <source>
        <dbReference type="EMBL" id="AET57331.1"/>
    </source>
</evidence>
<dbReference type="Proteomes" id="UP000005876">
    <property type="component" value="Chromosome"/>
</dbReference>
<evidence type="ECO:0000313" key="2">
    <source>
        <dbReference type="Proteomes" id="UP000005876"/>
    </source>
</evidence>
<accession>G7W1F0</accession>
<dbReference type="AlphaFoldDB" id="G7W1F0"/>
<sequence>MGSLGFANFWMERWGGKAQEELFFLKIQLRMIINYLYSRGEGLLSK</sequence>
<protein>
    <submittedName>
        <fullName evidence="1">Uncharacterized protein</fullName>
    </submittedName>
</protein>
<organism evidence="1 2">
    <name type="scientific">Paenibacillus terrae (strain HPL-003)</name>
    <dbReference type="NCBI Taxonomy" id="985665"/>
    <lineage>
        <taxon>Bacteria</taxon>
        <taxon>Bacillati</taxon>
        <taxon>Bacillota</taxon>
        <taxon>Bacilli</taxon>
        <taxon>Bacillales</taxon>
        <taxon>Paenibacillaceae</taxon>
        <taxon>Paenibacillus</taxon>
    </lineage>
</organism>
<dbReference type="STRING" id="985665.HPL003_02755"/>
<proteinExistence type="predicted"/>
<name>G7W1F0_PAETH</name>
<gene>
    <name evidence="1" type="ordered locus">HPL003_02755</name>
</gene>
<reference evidence="2" key="1">
    <citation type="submission" date="2011-11" db="EMBL/GenBank/DDBJ databases">
        <title>Complete sequence of Paenibacillus terrae HPL-003.</title>
        <authorList>
            <person name="Shin S.H."/>
            <person name="Kim S."/>
            <person name="Kim J.Y."/>
        </authorList>
    </citation>
    <scope>NUCLEOTIDE SEQUENCE [LARGE SCALE GENOMIC DNA]</scope>
    <source>
        <strain evidence="2">HPL-003</strain>
    </source>
</reference>
<reference key="2">
    <citation type="submission" date="2011-11" db="EMBL/GenBank/DDBJ databases">
        <authorList>
            <person name="Shin S.H."/>
            <person name="Kim S."/>
            <person name="Kim J.Y."/>
        </authorList>
    </citation>
    <scope>NUCLEOTIDE SEQUENCE</scope>
    <source>
        <strain>HPL-003</strain>
    </source>
</reference>
<reference evidence="1 2" key="3">
    <citation type="journal article" date="2012" name="J. Bacteriol.">
        <title>Genome Sequence of Paenibacillus terrae HPL-003, a Xylanase-Producing Bacterium Isolated from Soil Found in Forest Residue.</title>
        <authorList>
            <person name="Shin S.H."/>
            <person name="Kim S."/>
            <person name="Kim J.Y."/>
            <person name="Song H.Y."/>
            <person name="Cho S.J."/>
            <person name="Kim D.R."/>
            <person name="Lee K.I."/>
            <person name="Lim H.K."/>
            <person name="Park N.J."/>
            <person name="Hwang I.T."/>
            <person name="Yang K.S."/>
        </authorList>
    </citation>
    <scope>NUCLEOTIDE SEQUENCE [LARGE SCALE GENOMIC DNA]</scope>
    <source>
        <strain evidence="1 2">HPL-003</strain>
    </source>
</reference>
<dbReference type="KEGG" id="pta:HPL003_02755"/>